<evidence type="ECO:0000256" key="1">
    <source>
        <dbReference type="ARBA" id="ARBA00010886"/>
    </source>
</evidence>
<dbReference type="PANTHER" id="PTHR43671">
    <property type="entry name" value="SERINE/THREONINE-PROTEIN KINASE NEK"/>
    <property type="match status" value="1"/>
</dbReference>
<name>Q22T37_TETTS</name>
<keyword evidence="2" id="KW-0808">Transferase</keyword>
<dbReference type="Pfam" id="PF00069">
    <property type="entry name" value="Pkinase"/>
    <property type="match status" value="1"/>
</dbReference>
<dbReference type="AlphaFoldDB" id="Q22T37"/>
<protein>
    <submittedName>
        <fullName evidence="8">Serine/Threonine kinase domain protein</fullName>
    </submittedName>
</protein>
<dbReference type="SUPFAM" id="SSF48371">
    <property type="entry name" value="ARM repeat"/>
    <property type="match status" value="1"/>
</dbReference>
<evidence type="ECO:0000256" key="3">
    <source>
        <dbReference type="ARBA" id="ARBA00022741"/>
    </source>
</evidence>
<dbReference type="OrthoDB" id="248923at2759"/>
<feature type="binding site" evidence="6">
    <location>
        <position position="483"/>
    </location>
    <ligand>
        <name>ATP</name>
        <dbReference type="ChEBI" id="CHEBI:30616"/>
    </ligand>
</feature>
<keyword evidence="9" id="KW-1185">Reference proteome</keyword>
<reference evidence="9" key="1">
    <citation type="journal article" date="2006" name="PLoS Biol.">
        <title>Macronuclear genome sequence of the ciliate Tetrahymena thermophila, a model eukaryote.</title>
        <authorList>
            <person name="Eisen J.A."/>
            <person name="Coyne R.S."/>
            <person name="Wu M."/>
            <person name="Wu D."/>
            <person name="Thiagarajan M."/>
            <person name="Wortman J.R."/>
            <person name="Badger J.H."/>
            <person name="Ren Q."/>
            <person name="Amedeo P."/>
            <person name="Jones K.M."/>
            <person name="Tallon L.J."/>
            <person name="Delcher A.L."/>
            <person name="Salzberg S.L."/>
            <person name="Silva J.C."/>
            <person name="Haas B.J."/>
            <person name="Majoros W.H."/>
            <person name="Farzad M."/>
            <person name="Carlton J.M."/>
            <person name="Smith R.K. Jr."/>
            <person name="Garg J."/>
            <person name="Pearlman R.E."/>
            <person name="Karrer K.M."/>
            <person name="Sun L."/>
            <person name="Manning G."/>
            <person name="Elde N.C."/>
            <person name="Turkewitz A.P."/>
            <person name="Asai D.J."/>
            <person name="Wilkes D.E."/>
            <person name="Wang Y."/>
            <person name="Cai H."/>
            <person name="Collins K."/>
            <person name="Stewart B.A."/>
            <person name="Lee S.R."/>
            <person name="Wilamowska K."/>
            <person name="Weinberg Z."/>
            <person name="Ruzzo W.L."/>
            <person name="Wloga D."/>
            <person name="Gaertig J."/>
            <person name="Frankel J."/>
            <person name="Tsao C.-C."/>
            <person name="Gorovsky M.A."/>
            <person name="Keeling P.J."/>
            <person name="Waller R.F."/>
            <person name="Patron N.J."/>
            <person name="Cherry J.M."/>
            <person name="Stover N.A."/>
            <person name="Krieger C.J."/>
            <person name="del Toro C."/>
            <person name="Ryder H.F."/>
            <person name="Williamson S.C."/>
            <person name="Barbeau R.A."/>
            <person name="Hamilton E.P."/>
            <person name="Orias E."/>
        </authorList>
    </citation>
    <scope>NUCLEOTIDE SEQUENCE [LARGE SCALE GENOMIC DNA]</scope>
    <source>
        <strain evidence="9">SB210</strain>
    </source>
</reference>
<dbReference type="InterPro" id="IPR011989">
    <property type="entry name" value="ARM-like"/>
</dbReference>
<proteinExistence type="inferred from homology"/>
<evidence type="ECO:0000256" key="6">
    <source>
        <dbReference type="PROSITE-ProRule" id="PRU10141"/>
    </source>
</evidence>
<dbReference type="Proteomes" id="UP000009168">
    <property type="component" value="Unassembled WGS sequence"/>
</dbReference>
<dbReference type="CDD" id="cd08215">
    <property type="entry name" value="STKc_Nek"/>
    <property type="match status" value="1"/>
</dbReference>
<keyword evidence="4 8" id="KW-0418">Kinase</keyword>
<gene>
    <name evidence="8" type="ORF">TTHERM_00185750</name>
</gene>
<organism evidence="8 9">
    <name type="scientific">Tetrahymena thermophila (strain SB210)</name>
    <dbReference type="NCBI Taxonomy" id="312017"/>
    <lineage>
        <taxon>Eukaryota</taxon>
        <taxon>Sar</taxon>
        <taxon>Alveolata</taxon>
        <taxon>Ciliophora</taxon>
        <taxon>Intramacronucleata</taxon>
        <taxon>Oligohymenophorea</taxon>
        <taxon>Hymenostomatida</taxon>
        <taxon>Tetrahymenina</taxon>
        <taxon>Tetrahymenidae</taxon>
        <taxon>Tetrahymena</taxon>
    </lineage>
</organism>
<evidence type="ECO:0000313" key="8">
    <source>
        <dbReference type="EMBL" id="EAR88601.1"/>
    </source>
</evidence>
<dbReference type="Gene3D" id="1.10.510.10">
    <property type="entry name" value="Transferase(Phosphotransferase) domain 1"/>
    <property type="match status" value="1"/>
</dbReference>
<dbReference type="GO" id="GO:0005524">
    <property type="term" value="F:ATP binding"/>
    <property type="evidence" value="ECO:0007669"/>
    <property type="project" value="UniProtKB-UniRule"/>
</dbReference>
<dbReference type="SUPFAM" id="SSF56112">
    <property type="entry name" value="Protein kinase-like (PK-like)"/>
    <property type="match status" value="1"/>
</dbReference>
<evidence type="ECO:0000256" key="2">
    <source>
        <dbReference type="ARBA" id="ARBA00022679"/>
    </source>
</evidence>
<dbReference type="RefSeq" id="XP_001008846.1">
    <property type="nucleotide sequence ID" value="XM_001008846.1"/>
</dbReference>
<dbReference type="GO" id="GO:0004674">
    <property type="term" value="F:protein serine/threonine kinase activity"/>
    <property type="evidence" value="ECO:0007669"/>
    <property type="project" value="TreeGrafter"/>
</dbReference>
<dbReference type="eggNOG" id="KOG0589">
    <property type="taxonomic scope" value="Eukaryota"/>
</dbReference>
<dbReference type="InterPro" id="IPR050660">
    <property type="entry name" value="NEK_Ser/Thr_kinase"/>
</dbReference>
<dbReference type="InterPro" id="IPR017441">
    <property type="entry name" value="Protein_kinase_ATP_BS"/>
</dbReference>
<dbReference type="Gene3D" id="3.30.200.20">
    <property type="entry name" value="Phosphorylase Kinase, domain 1"/>
    <property type="match status" value="1"/>
</dbReference>
<dbReference type="EMBL" id="GG662840">
    <property type="protein sequence ID" value="EAR88601.1"/>
    <property type="molecule type" value="Genomic_DNA"/>
</dbReference>
<keyword evidence="5 6" id="KW-0067">ATP-binding</keyword>
<keyword evidence="3 6" id="KW-0547">Nucleotide-binding</keyword>
<dbReference type="OMA" id="KMSAINI"/>
<evidence type="ECO:0000256" key="5">
    <source>
        <dbReference type="ARBA" id="ARBA00022840"/>
    </source>
</evidence>
<dbReference type="PANTHER" id="PTHR43671:SF92">
    <property type="entry name" value="SERINE_THREONINE-PROTEIN KINASE NEK10"/>
    <property type="match status" value="1"/>
</dbReference>
<dbReference type="GeneID" id="7844315"/>
<dbReference type="PROSITE" id="PS00107">
    <property type="entry name" value="PROTEIN_KINASE_ATP"/>
    <property type="match status" value="1"/>
</dbReference>
<dbReference type="HOGENOM" id="CLU_324291_0_0_1"/>
<dbReference type="InParanoid" id="Q22T37"/>
<dbReference type="KEGG" id="tet:TTHERM_00185750"/>
<evidence type="ECO:0000313" key="9">
    <source>
        <dbReference type="Proteomes" id="UP000009168"/>
    </source>
</evidence>
<sequence>MDLLIEYFKGLNIQQGEDPDQKEVILIDQFIADNNQLYEFKSKEHTTLTQEILYKRICNREWLQSSNSINLLKILQIIRLLSRDANILKFLMHELKNILEILTEIIADSSSKITGQVGEEEGIKDIQEINTAISINIEIIRIFKRLNCPEIYENRRVFTNVIDLISVNNSLLLKTLLDFILHFFQFIPDQMREFYISEFGQIYYIGKLLFVCEKYDESFKMSAINILTKLMNNQIISDNFRRIQGIGTLIQELKKAKSLNLKICILNCMYQLLQKTEIVYDFKVFGIVPILLNILKNGKNFMEVLLTIDILSLLIMDDDLSVKIINSGLQSVTKFLIGCHPMRKKKLIFEDIKPEQLNEAIFELELRCFKLLRFLFSIEKNRKIFKLLFPTKLFTTFIDIGNYQKNYSKYKNLAEEFNLLKEDELLKIEKNLVEIDKDLAITNDSKAKTMTQFGSYTLVEMIGKGAFGTVYLVRKGGNKYALKQIPFSNVDLRDKDGKPQEEVKINENNLEEYFKEVKIYKTLKHPNIVTYYESFIEDDCLCIVMEFVEGFNLSELIKLQIEKQDHFSEKQIWKVVVNLSSVLKYLHYDKKIVHRDLNPANIMIDNEFNVKLADFGLAKTLNQSVNMLQSFVGTLMYSCPEIVQNRPYSEKADVWSFGCVLYELMMLKPPFQSGNPLMLAKKIVDLEYEAITKANAPQYSQELIEIVSRCLTVEEKERPSILEILSSISSQLVQHIDLLKDKEQYLNQEIILLTRKMNQKKANDFSIFDNDKKKPLIKIEPSNLHKIEDDPISKFLSIIQKISYIANYSSLQKNNYKKFLVDLFYNKVILNKEENAHYTLKSEIQHILNLSKSNVQSLNIKFDINQKQHQNVSYENLYFYIEELYSSFQKQ</sequence>
<dbReference type="PROSITE" id="PS50011">
    <property type="entry name" value="PROTEIN_KINASE_DOM"/>
    <property type="match status" value="1"/>
</dbReference>
<dbReference type="Gene3D" id="1.25.10.10">
    <property type="entry name" value="Leucine-rich Repeat Variant"/>
    <property type="match status" value="1"/>
</dbReference>
<dbReference type="InterPro" id="IPR016024">
    <property type="entry name" value="ARM-type_fold"/>
</dbReference>
<evidence type="ECO:0000256" key="4">
    <source>
        <dbReference type="ARBA" id="ARBA00022777"/>
    </source>
</evidence>
<feature type="domain" description="Protein kinase" evidence="7">
    <location>
        <begin position="456"/>
        <end position="738"/>
    </location>
</feature>
<dbReference type="InterPro" id="IPR011009">
    <property type="entry name" value="Kinase-like_dom_sf"/>
</dbReference>
<accession>Q22T37</accession>
<dbReference type="InterPro" id="IPR000719">
    <property type="entry name" value="Prot_kinase_dom"/>
</dbReference>
<evidence type="ECO:0000259" key="7">
    <source>
        <dbReference type="PROSITE" id="PS50011"/>
    </source>
</evidence>
<comment type="similarity">
    <text evidence="1">Belongs to the protein kinase superfamily. NEK Ser/Thr protein kinase family. NIMA subfamily.</text>
</comment>